<name>A0A059D3G5_EUCGR</name>
<dbReference type="EMBL" id="KK198754">
    <property type="protein sequence ID" value="KCW85288.1"/>
    <property type="molecule type" value="Genomic_DNA"/>
</dbReference>
<accession>A0A059D3G5</accession>
<gene>
    <name evidence="2" type="ORF">EUGRSUZ_B02131</name>
</gene>
<feature type="region of interest" description="Disordered" evidence="1">
    <location>
        <begin position="24"/>
        <end position="54"/>
    </location>
</feature>
<dbReference type="AlphaFoldDB" id="A0A059D3G5"/>
<feature type="compositionally biased region" description="Basic and acidic residues" evidence="1">
    <location>
        <begin position="24"/>
        <end position="34"/>
    </location>
</feature>
<sequence length="138" mass="14547">MSWVGWNRTSESFHLTLAYGTAEDPGHAGVEDPTRASVSSTASSGSGSGSSLGSMSPRHFLLTVVSLSLFCLISPPGENAKSRGLSIEKKIEFLESLTGGGIPGLQTSMLTVVKMLMSLAEVNDGEISTPCHFQNSWI</sequence>
<evidence type="ECO:0000313" key="2">
    <source>
        <dbReference type="EMBL" id="KCW85288.1"/>
    </source>
</evidence>
<proteinExistence type="predicted"/>
<dbReference type="Gramene" id="KCW85288">
    <property type="protein sequence ID" value="KCW85288"/>
    <property type="gene ID" value="EUGRSUZ_B02131"/>
</dbReference>
<organism evidence="2">
    <name type="scientific">Eucalyptus grandis</name>
    <name type="common">Flooded gum</name>
    <dbReference type="NCBI Taxonomy" id="71139"/>
    <lineage>
        <taxon>Eukaryota</taxon>
        <taxon>Viridiplantae</taxon>
        <taxon>Streptophyta</taxon>
        <taxon>Embryophyta</taxon>
        <taxon>Tracheophyta</taxon>
        <taxon>Spermatophyta</taxon>
        <taxon>Magnoliopsida</taxon>
        <taxon>eudicotyledons</taxon>
        <taxon>Gunneridae</taxon>
        <taxon>Pentapetalae</taxon>
        <taxon>rosids</taxon>
        <taxon>malvids</taxon>
        <taxon>Myrtales</taxon>
        <taxon>Myrtaceae</taxon>
        <taxon>Myrtoideae</taxon>
        <taxon>Eucalypteae</taxon>
        <taxon>Eucalyptus</taxon>
    </lineage>
</organism>
<reference evidence="2" key="1">
    <citation type="submission" date="2013-07" db="EMBL/GenBank/DDBJ databases">
        <title>The genome of Eucalyptus grandis.</title>
        <authorList>
            <person name="Schmutz J."/>
            <person name="Hayes R."/>
            <person name="Myburg A."/>
            <person name="Tuskan G."/>
            <person name="Grattapaglia D."/>
            <person name="Rokhsar D.S."/>
        </authorList>
    </citation>
    <scope>NUCLEOTIDE SEQUENCE</scope>
    <source>
        <tissue evidence="2">Leaf extractions</tissue>
    </source>
</reference>
<evidence type="ECO:0000256" key="1">
    <source>
        <dbReference type="SAM" id="MobiDB-lite"/>
    </source>
</evidence>
<feature type="compositionally biased region" description="Low complexity" evidence="1">
    <location>
        <begin position="37"/>
        <end position="54"/>
    </location>
</feature>
<protein>
    <submittedName>
        <fullName evidence="2">Uncharacterized protein</fullName>
    </submittedName>
</protein>
<dbReference type="InParanoid" id="A0A059D3G5"/>